<dbReference type="RefSeq" id="WP_252802154.1">
    <property type="nucleotide sequence ID" value="NZ_BAAABM010000047.1"/>
</dbReference>
<evidence type="ECO:0000259" key="5">
    <source>
        <dbReference type="PROSITE" id="PS50977"/>
    </source>
</evidence>
<evidence type="ECO:0000256" key="4">
    <source>
        <dbReference type="PROSITE-ProRule" id="PRU00335"/>
    </source>
</evidence>
<dbReference type="PANTHER" id="PTHR30055">
    <property type="entry name" value="HTH-TYPE TRANSCRIPTIONAL REGULATOR RUTR"/>
    <property type="match status" value="1"/>
</dbReference>
<dbReference type="Pfam" id="PF17754">
    <property type="entry name" value="TetR_C_14"/>
    <property type="match status" value="1"/>
</dbReference>
<dbReference type="Proteomes" id="UP001501822">
    <property type="component" value="Unassembled WGS sequence"/>
</dbReference>
<proteinExistence type="predicted"/>
<gene>
    <name evidence="6" type="ORF">GCM10010151_52380</name>
</gene>
<dbReference type="Pfam" id="PF00440">
    <property type="entry name" value="TetR_N"/>
    <property type="match status" value="1"/>
</dbReference>
<sequence length="205" mass="23211">MSTSPLERSLEQRLGLRERKKLKTRRSIQEHALRLFLQQGYDATTVEQIAEAAEVSPSTFFRYFPTKEDTVLTDEYDPFILEAFRTQPPELSPTEALRNVLHDLIGDMLASDRQRILDRSRLMLAVPALRARQGEQTRETQDRIVAALADRLDRPVGDFELRAFGAAVIAVWETAVLTWVENDGEGDILALLDRGLDFLTAGCPL</sequence>
<protein>
    <submittedName>
        <fullName evidence="6">TetR family transcriptional regulator</fullName>
    </submittedName>
</protein>
<dbReference type="PROSITE" id="PS50977">
    <property type="entry name" value="HTH_TETR_2"/>
    <property type="match status" value="1"/>
</dbReference>
<dbReference type="InterPro" id="IPR041347">
    <property type="entry name" value="MftR_C"/>
</dbReference>
<evidence type="ECO:0000313" key="6">
    <source>
        <dbReference type="EMBL" id="GAA0356274.1"/>
    </source>
</evidence>
<keyword evidence="3" id="KW-0804">Transcription</keyword>
<dbReference type="Gene3D" id="1.10.10.60">
    <property type="entry name" value="Homeodomain-like"/>
    <property type="match status" value="1"/>
</dbReference>
<evidence type="ECO:0000256" key="3">
    <source>
        <dbReference type="ARBA" id="ARBA00023163"/>
    </source>
</evidence>
<accession>A0ABP3H0I1</accession>
<name>A0ABP3H0I1_9ACTN</name>
<comment type="caution">
    <text evidence="6">The sequence shown here is derived from an EMBL/GenBank/DDBJ whole genome shotgun (WGS) entry which is preliminary data.</text>
</comment>
<dbReference type="PANTHER" id="PTHR30055:SF234">
    <property type="entry name" value="HTH-TYPE TRANSCRIPTIONAL REGULATOR BETI"/>
    <property type="match status" value="1"/>
</dbReference>
<dbReference type="Gene3D" id="1.10.357.10">
    <property type="entry name" value="Tetracycline Repressor, domain 2"/>
    <property type="match status" value="1"/>
</dbReference>
<dbReference type="PRINTS" id="PR00455">
    <property type="entry name" value="HTHTETR"/>
</dbReference>
<keyword evidence="2 4" id="KW-0238">DNA-binding</keyword>
<dbReference type="InterPro" id="IPR001647">
    <property type="entry name" value="HTH_TetR"/>
</dbReference>
<keyword evidence="1" id="KW-0805">Transcription regulation</keyword>
<keyword evidence="7" id="KW-1185">Reference proteome</keyword>
<feature type="DNA-binding region" description="H-T-H motif" evidence="4">
    <location>
        <begin position="45"/>
        <end position="64"/>
    </location>
</feature>
<dbReference type="SUPFAM" id="SSF46689">
    <property type="entry name" value="Homeodomain-like"/>
    <property type="match status" value="1"/>
</dbReference>
<dbReference type="InterPro" id="IPR009057">
    <property type="entry name" value="Homeodomain-like_sf"/>
</dbReference>
<feature type="domain" description="HTH tetR-type" evidence="5">
    <location>
        <begin position="22"/>
        <end position="82"/>
    </location>
</feature>
<evidence type="ECO:0000313" key="7">
    <source>
        <dbReference type="Proteomes" id="UP001501822"/>
    </source>
</evidence>
<evidence type="ECO:0000256" key="1">
    <source>
        <dbReference type="ARBA" id="ARBA00023015"/>
    </source>
</evidence>
<reference evidence="7" key="1">
    <citation type="journal article" date="2019" name="Int. J. Syst. Evol. Microbiol.">
        <title>The Global Catalogue of Microorganisms (GCM) 10K type strain sequencing project: providing services to taxonomists for standard genome sequencing and annotation.</title>
        <authorList>
            <consortium name="The Broad Institute Genomics Platform"/>
            <consortium name="The Broad Institute Genome Sequencing Center for Infectious Disease"/>
            <person name="Wu L."/>
            <person name="Ma J."/>
        </authorList>
    </citation>
    <scope>NUCLEOTIDE SEQUENCE [LARGE SCALE GENOMIC DNA]</scope>
    <source>
        <strain evidence="7">JCM 3146</strain>
    </source>
</reference>
<evidence type="ECO:0000256" key="2">
    <source>
        <dbReference type="ARBA" id="ARBA00023125"/>
    </source>
</evidence>
<dbReference type="InterPro" id="IPR050109">
    <property type="entry name" value="HTH-type_TetR-like_transc_reg"/>
</dbReference>
<dbReference type="EMBL" id="BAAABM010000047">
    <property type="protein sequence ID" value="GAA0356274.1"/>
    <property type="molecule type" value="Genomic_DNA"/>
</dbReference>
<organism evidence="6 7">
    <name type="scientific">Actinoallomurus spadix</name>
    <dbReference type="NCBI Taxonomy" id="79912"/>
    <lineage>
        <taxon>Bacteria</taxon>
        <taxon>Bacillati</taxon>
        <taxon>Actinomycetota</taxon>
        <taxon>Actinomycetes</taxon>
        <taxon>Streptosporangiales</taxon>
        <taxon>Thermomonosporaceae</taxon>
        <taxon>Actinoallomurus</taxon>
    </lineage>
</organism>